<evidence type="ECO:0000313" key="6">
    <source>
        <dbReference type="Proteomes" id="UP001152797"/>
    </source>
</evidence>
<keyword evidence="6" id="KW-1185">Reference proteome</keyword>
<feature type="region of interest" description="Disordered" evidence="2">
    <location>
        <begin position="207"/>
        <end position="246"/>
    </location>
</feature>
<feature type="region of interest" description="Disordered" evidence="2">
    <location>
        <begin position="433"/>
        <end position="459"/>
    </location>
</feature>
<feature type="region of interest" description="Disordered" evidence="2">
    <location>
        <begin position="254"/>
        <end position="273"/>
    </location>
</feature>
<evidence type="ECO:0000313" key="4">
    <source>
        <dbReference type="EMBL" id="CAL1131530.1"/>
    </source>
</evidence>
<feature type="region of interest" description="Disordered" evidence="2">
    <location>
        <begin position="391"/>
        <end position="419"/>
    </location>
</feature>
<gene>
    <name evidence="3" type="ORF">C1SCF055_LOCUS6228</name>
</gene>
<feature type="compositionally biased region" description="Basic residues" evidence="2">
    <location>
        <begin position="155"/>
        <end position="171"/>
    </location>
</feature>
<proteinExistence type="predicted"/>
<dbReference type="EMBL" id="CAMXCT030000391">
    <property type="protein sequence ID" value="CAL4765467.1"/>
    <property type="molecule type" value="Genomic_DNA"/>
</dbReference>
<reference evidence="3" key="1">
    <citation type="submission" date="2022-10" db="EMBL/GenBank/DDBJ databases">
        <authorList>
            <person name="Chen Y."/>
            <person name="Dougan E. K."/>
            <person name="Chan C."/>
            <person name="Rhodes N."/>
            <person name="Thang M."/>
        </authorList>
    </citation>
    <scope>NUCLEOTIDE SEQUENCE</scope>
</reference>
<protein>
    <submittedName>
        <fullName evidence="5">Retrovirus-related Pol polyprotein from transposon TNT 1-94</fullName>
    </submittedName>
</protein>
<feature type="coiled-coil region" evidence="1">
    <location>
        <begin position="348"/>
        <end position="389"/>
    </location>
</feature>
<evidence type="ECO:0000313" key="5">
    <source>
        <dbReference type="EMBL" id="CAL4765467.1"/>
    </source>
</evidence>
<organism evidence="3">
    <name type="scientific">Cladocopium goreaui</name>
    <dbReference type="NCBI Taxonomy" id="2562237"/>
    <lineage>
        <taxon>Eukaryota</taxon>
        <taxon>Sar</taxon>
        <taxon>Alveolata</taxon>
        <taxon>Dinophyceae</taxon>
        <taxon>Suessiales</taxon>
        <taxon>Symbiodiniaceae</taxon>
        <taxon>Cladocopium</taxon>
    </lineage>
</organism>
<dbReference type="AlphaFoldDB" id="A0A9P1FKT3"/>
<feature type="region of interest" description="Disordered" evidence="2">
    <location>
        <begin position="107"/>
        <end position="178"/>
    </location>
</feature>
<dbReference type="EMBL" id="CAMXCT020000391">
    <property type="protein sequence ID" value="CAL1131530.1"/>
    <property type="molecule type" value="Genomic_DNA"/>
</dbReference>
<feature type="compositionally biased region" description="Basic and acidic residues" evidence="2">
    <location>
        <begin position="131"/>
        <end position="154"/>
    </location>
</feature>
<sequence>MHQVLPLIDALVDLESSAEIHAQTMRSALLHLITREPELNTSDYNGSVFVNLRADRISVVLHHVRRLARAKTMPSSVIGSLTATQFKELNKTLKKVVLRDVPQEDALKKDEGQKAGSSKDTLKKVPQGNALKKDDGQKAGSKETLKKVSTEKKNTSLKKVKKENLKKKERTLKKGDSPLKKEAVENAIVPKGRSLKARVSDVSLDSHGFPKVLASPQKGASPPRLWKKKRGNFQPQASAEVHGGLKDAMGVLKKPSAKQASLKKEKSKKPALKKVAKNEALKKVEATERKPWEKKIKTTAKNPERSYLTGRFSKDQDKFLIVEVTKKMSLQYRWIIDRIKDSLEKEHITKHEEKEEALKKALASVEKQKAEALEKEHEEEEALKKVEHALETHSARGKNGPRSRSLSRARLTPREGVAKKEALRERLNVHLERLKEASDPSKRAASRGPLKKGKNQFEKTMDQIPKLLGSTLKKVKSYRCTYAFTGHDSKVDWACHFGALCIMDDNSEVINEANSWGLKAYQIGRGGYWQLADAVAQFMVDLPGLKPWTEEEVKQKGSLKKDQEGSLKKDQTLNKGNLKKLGELSLKDKILKAAEEHPDNEETQALVLQEPMSPVDKSNAWNQHQVHLKKKGNESLKKEFDEMDKKGKGLSTALFLLKKNKSLFASVSKGVSQEVSLKKREKLLTQKEVDAKWTDQELEVHLASGRLIYREAGHNVWEYQDTQDIEKTVAGKRSLQYQFGQEYELEEGDEAEWCKMLEKDLHSILLGGLEKGKGSAKGSGLEKGKGKGKARAKPKPQPLEDADEEPMDLATALKKAKKTRDMLTSTSSNFEEALKKVEKSPYLSKQSFKDKQGVLDGLHEMVKKTKKLLEKGEKNKVEVLKEHILEACACMKDAKEEAKELVQISFKAVSKAASSKGKK</sequence>
<accession>A0A9P1FKT3</accession>
<dbReference type="Proteomes" id="UP001152797">
    <property type="component" value="Unassembled WGS sequence"/>
</dbReference>
<comment type="caution">
    <text evidence="3">The sequence shown here is derived from an EMBL/GenBank/DDBJ whole genome shotgun (WGS) entry which is preliminary data.</text>
</comment>
<name>A0A9P1FKT3_9DINO</name>
<evidence type="ECO:0000256" key="1">
    <source>
        <dbReference type="SAM" id="Coils"/>
    </source>
</evidence>
<keyword evidence="1" id="KW-0175">Coiled coil</keyword>
<feature type="compositionally biased region" description="Basic and acidic residues" evidence="2">
    <location>
        <begin position="433"/>
        <end position="442"/>
    </location>
</feature>
<evidence type="ECO:0000313" key="3">
    <source>
        <dbReference type="EMBL" id="CAI3978155.1"/>
    </source>
</evidence>
<feature type="compositionally biased region" description="Basic residues" evidence="2">
    <location>
        <begin position="395"/>
        <end position="407"/>
    </location>
</feature>
<reference evidence="4" key="2">
    <citation type="submission" date="2024-04" db="EMBL/GenBank/DDBJ databases">
        <authorList>
            <person name="Chen Y."/>
            <person name="Shah S."/>
            <person name="Dougan E. K."/>
            <person name="Thang M."/>
            <person name="Chan C."/>
        </authorList>
    </citation>
    <scope>NUCLEOTIDE SEQUENCE [LARGE SCALE GENOMIC DNA]</scope>
</reference>
<dbReference type="EMBL" id="CAMXCT010000391">
    <property type="protein sequence ID" value="CAI3978155.1"/>
    <property type="molecule type" value="Genomic_DNA"/>
</dbReference>
<feature type="region of interest" description="Disordered" evidence="2">
    <location>
        <begin position="771"/>
        <end position="806"/>
    </location>
</feature>
<evidence type="ECO:0000256" key="2">
    <source>
        <dbReference type="SAM" id="MobiDB-lite"/>
    </source>
</evidence>